<evidence type="ECO:0000256" key="2">
    <source>
        <dbReference type="SAM" id="Phobius"/>
    </source>
</evidence>
<dbReference type="STRING" id="490622.A0A395NMS3"/>
<name>A0A395NMS3_TRIAR</name>
<gene>
    <name evidence="4" type="ORF">TARUN_4908</name>
</gene>
<accession>A0A395NMS3</accession>
<feature type="transmembrane region" description="Helical" evidence="2">
    <location>
        <begin position="243"/>
        <end position="263"/>
    </location>
</feature>
<dbReference type="SUPFAM" id="SSF52821">
    <property type="entry name" value="Rhodanese/Cell cycle control phosphatase"/>
    <property type="match status" value="1"/>
</dbReference>
<organism evidence="4 5">
    <name type="scientific">Trichoderma arundinaceum</name>
    <dbReference type="NCBI Taxonomy" id="490622"/>
    <lineage>
        <taxon>Eukaryota</taxon>
        <taxon>Fungi</taxon>
        <taxon>Dikarya</taxon>
        <taxon>Ascomycota</taxon>
        <taxon>Pezizomycotina</taxon>
        <taxon>Sordariomycetes</taxon>
        <taxon>Hypocreomycetidae</taxon>
        <taxon>Hypocreales</taxon>
        <taxon>Hypocreaceae</taxon>
        <taxon>Trichoderma</taxon>
    </lineage>
</organism>
<dbReference type="SMART" id="SM00450">
    <property type="entry name" value="RHOD"/>
    <property type="match status" value="1"/>
</dbReference>
<keyword evidence="5" id="KW-1185">Reference proteome</keyword>
<dbReference type="OrthoDB" id="102559at2759"/>
<keyword evidence="2" id="KW-0472">Membrane</keyword>
<feature type="domain" description="Rhodanese" evidence="3">
    <location>
        <begin position="28"/>
        <end position="133"/>
    </location>
</feature>
<dbReference type="Proteomes" id="UP000266272">
    <property type="component" value="Unassembled WGS sequence"/>
</dbReference>
<dbReference type="GO" id="GO:0004725">
    <property type="term" value="F:protein tyrosine phosphatase activity"/>
    <property type="evidence" value="ECO:0007669"/>
    <property type="project" value="TreeGrafter"/>
</dbReference>
<reference evidence="4 5" key="1">
    <citation type="journal article" date="2018" name="PLoS Pathog.">
        <title>Evolution of structural diversity of trichothecenes, a family of toxins produced by plant pathogenic and entomopathogenic fungi.</title>
        <authorList>
            <person name="Proctor R.H."/>
            <person name="McCormick S.P."/>
            <person name="Kim H.S."/>
            <person name="Cardoza R.E."/>
            <person name="Stanley A.M."/>
            <person name="Lindo L."/>
            <person name="Kelly A."/>
            <person name="Brown D.W."/>
            <person name="Lee T."/>
            <person name="Vaughan M.M."/>
            <person name="Alexander N.J."/>
            <person name="Busman M."/>
            <person name="Gutierrez S."/>
        </authorList>
    </citation>
    <scope>NUCLEOTIDE SEQUENCE [LARGE SCALE GENOMIC DNA]</scope>
    <source>
        <strain evidence="4 5">IBT 40837</strain>
    </source>
</reference>
<feature type="compositionally biased region" description="Basic and acidic residues" evidence="1">
    <location>
        <begin position="311"/>
        <end position="321"/>
    </location>
</feature>
<dbReference type="PROSITE" id="PS50206">
    <property type="entry name" value="RHODANESE_3"/>
    <property type="match status" value="1"/>
</dbReference>
<dbReference type="InterPro" id="IPR001763">
    <property type="entry name" value="Rhodanese-like_dom"/>
</dbReference>
<evidence type="ECO:0000256" key="1">
    <source>
        <dbReference type="SAM" id="MobiDB-lite"/>
    </source>
</evidence>
<dbReference type="GO" id="GO:0005737">
    <property type="term" value="C:cytoplasm"/>
    <property type="evidence" value="ECO:0007669"/>
    <property type="project" value="TreeGrafter"/>
</dbReference>
<keyword evidence="2" id="KW-1133">Transmembrane helix</keyword>
<dbReference type="InterPro" id="IPR036873">
    <property type="entry name" value="Rhodanese-like_dom_sf"/>
</dbReference>
<dbReference type="GO" id="GO:0005634">
    <property type="term" value="C:nucleus"/>
    <property type="evidence" value="ECO:0007669"/>
    <property type="project" value="TreeGrafter"/>
</dbReference>
<protein>
    <submittedName>
        <fullName evidence="4">Tyrosin-phosphatase</fullName>
    </submittedName>
</protein>
<evidence type="ECO:0000313" key="5">
    <source>
        <dbReference type="Proteomes" id="UP000266272"/>
    </source>
</evidence>
<dbReference type="Gene3D" id="3.40.250.10">
    <property type="entry name" value="Rhodanese-like domain"/>
    <property type="match status" value="1"/>
</dbReference>
<comment type="caution">
    <text evidence="4">The sequence shown here is derived from an EMBL/GenBank/DDBJ whole genome shotgun (WGS) entry which is preliminary data.</text>
</comment>
<proteinExistence type="predicted"/>
<dbReference type="PANTHER" id="PTHR10828:SF38">
    <property type="entry name" value="ARSENICAL-RESISTANCE PROTEIN 2-RELATED"/>
    <property type="match status" value="1"/>
</dbReference>
<dbReference type="Pfam" id="PF00581">
    <property type="entry name" value="Rhodanese"/>
    <property type="match status" value="1"/>
</dbReference>
<evidence type="ECO:0000259" key="3">
    <source>
        <dbReference type="PROSITE" id="PS50206"/>
    </source>
</evidence>
<evidence type="ECO:0000313" key="4">
    <source>
        <dbReference type="EMBL" id="RFU77356.1"/>
    </source>
</evidence>
<keyword evidence="2" id="KW-0812">Transmembrane</keyword>
<dbReference type="EMBL" id="PXOA01000288">
    <property type="protein sequence ID" value="RFU77356.1"/>
    <property type="molecule type" value="Genomic_DNA"/>
</dbReference>
<sequence length="369" mass="41086">MASYTVASIKRVSAKTLSEKILEEVNLADPTIAVVDVRDVDYIGGHIKGSTNIPCNQLDSLMPILIRKLKDKKTVVFHCALSQQRGPFAALKYLRERDGLLASLGEAPPAEQEVYLLERGFTGWQEVYGEDERLTEGFRKELWRHSTLSSPTSHPLSPPFTSNLALSLSNARLPPFTSRQTSDEHVAMSPYLCRPSNVSAAVFANVSANVSADDCSRPVIPYSLPDPESSRPDDLAQATKTTLLILGCLVLALILSFVVCSLYDHRRQIALLLRREWRNLTAYGRRMWNRREDRLEVFPLGDLPHAPGRPGNDRAPAEGPRGEVRRLLGPFPTPVPHVPQFYVNGSCFVDMSVSYPPRQAQYVHGERGT</sequence>
<dbReference type="PANTHER" id="PTHR10828">
    <property type="entry name" value="M-PHASE INDUCER PHOSPHATASE DUAL SPECIFICITY PHOSPHATASE CDC25"/>
    <property type="match status" value="1"/>
</dbReference>
<feature type="region of interest" description="Disordered" evidence="1">
    <location>
        <begin position="301"/>
        <end position="321"/>
    </location>
</feature>
<dbReference type="AlphaFoldDB" id="A0A395NMS3"/>